<protein>
    <submittedName>
        <fullName evidence="1">Uncharacterized protein</fullName>
    </submittedName>
</protein>
<proteinExistence type="predicted"/>
<dbReference type="Proteomes" id="UP000015834">
    <property type="component" value="Unassembled WGS sequence"/>
</dbReference>
<accession>T2T434</accession>
<dbReference type="EMBL" id="ASYU01000044">
    <property type="protein sequence ID" value="EQD99631.1"/>
    <property type="molecule type" value="Genomic_DNA"/>
</dbReference>
<comment type="caution">
    <text evidence="1">The sequence shown here is derived from an EMBL/GenBank/DDBJ whole genome shotgun (WGS) entry which is preliminary data.</text>
</comment>
<organism evidence="1 2">
    <name type="scientific">Helicobacter pylori PZ5056</name>
    <dbReference type="NCBI Taxonomy" id="1337393"/>
    <lineage>
        <taxon>Bacteria</taxon>
        <taxon>Pseudomonadati</taxon>
        <taxon>Campylobacterota</taxon>
        <taxon>Epsilonproteobacteria</taxon>
        <taxon>Campylobacterales</taxon>
        <taxon>Helicobacteraceae</taxon>
        <taxon>Helicobacter</taxon>
    </lineage>
</organism>
<dbReference type="AlphaFoldDB" id="T2T434"/>
<evidence type="ECO:0000313" key="1">
    <source>
        <dbReference type="EMBL" id="EQD99631.1"/>
    </source>
</evidence>
<sequence>MKSPPYNPLIIPLTHKDRFLKIIACFFASSFIFCI</sequence>
<gene>
    <name evidence="1" type="ORF">L933_07925</name>
</gene>
<name>T2T434_HELPX</name>
<evidence type="ECO:0000313" key="2">
    <source>
        <dbReference type="Proteomes" id="UP000015834"/>
    </source>
</evidence>
<reference evidence="1 2" key="1">
    <citation type="journal article" date="2013" name="Genome Announc.">
        <title>Draft Genome Sequences of Helicobacter pylori Strains Isolated from Regions of Low and High Gastric Cancer Risk in Colombia.</title>
        <authorList>
            <person name="Sheh A."/>
            <person name="Piazuelo M.B."/>
            <person name="Wilson K.T."/>
            <person name="Correa P."/>
            <person name="Fox J.G."/>
        </authorList>
    </citation>
    <scope>NUCLEOTIDE SEQUENCE [LARGE SCALE GENOMIC DNA]</scope>
    <source>
        <strain evidence="1 2">PZ5056</strain>
    </source>
</reference>